<dbReference type="AlphaFoldDB" id="A0A9P7S1C9"/>
<dbReference type="KEGG" id="more:E1B28_007018"/>
<name>A0A9P7S1C9_9AGAR</name>
<dbReference type="GeneID" id="66076094"/>
<dbReference type="Proteomes" id="UP001049176">
    <property type="component" value="Chromosome 4"/>
</dbReference>
<evidence type="ECO:0000313" key="2">
    <source>
        <dbReference type="Proteomes" id="UP001049176"/>
    </source>
</evidence>
<protein>
    <submittedName>
        <fullName evidence="1">Uncharacterized protein</fullName>
    </submittedName>
</protein>
<comment type="caution">
    <text evidence="1">The sequence shown here is derived from an EMBL/GenBank/DDBJ whole genome shotgun (WGS) entry which is preliminary data.</text>
</comment>
<organism evidence="1 2">
    <name type="scientific">Marasmius oreades</name>
    <name type="common">fairy-ring Marasmius</name>
    <dbReference type="NCBI Taxonomy" id="181124"/>
    <lineage>
        <taxon>Eukaryota</taxon>
        <taxon>Fungi</taxon>
        <taxon>Dikarya</taxon>
        <taxon>Basidiomycota</taxon>
        <taxon>Agaricomycotina</taxon>
        <taxon>Agaricomycetes</taxon>
        <taxon>Agaricomycetidae</taxon>
        <taxon>Agaricales</taxon>
        <taxon>Marasmiineae</taxon>
        <taxon>Marasmiaceae</taxon>
        <taxon>Marasmius</taxon>
    </lineage>
</organism>
<keyword evidence="2" id="KW-1185">Reference proteome</keyword>
<proteinExistence type="predicted"/>
<gene>
    <name evidence="1" type="ORF">E1B28_007018</name>
</gene>
<reference evidence="1" key="1">
    <citation type="journal article" date="2021" name="Genome Biol. Evol.">
        <title>The assembled and annotated genome of the fairy-ring fungus Marasmius oreades.</title>
        <authorList>
            <person name="Hiltunen M."/>
            <person name="Ament-Velasquez S.L."/>
            <person name="Johannesson H."/>
        </authorList>
    </citation>
    <scope>NUCLEOTIDE SEQUENCE</scope>
    <source>
        <strain evidence="1">03SP1</strain>
    </source>
</reference>
<dbReference type="RefSeq" id="XP_043009808.1">
    <property type="nucleotide sequence ID" value="XM_043151728.1"/>
</dbReference>
<accession>A0A9P7S1C9</accession>
<evidence type="ECO:0000313" key="1">
    <source>
        <dbReference type="EMBL" id="KAG7093338.1"/>
    </source>
</evidence>
<dbReference type="EMBL" id="CM032184">
    <property type="protein sequence ID" value="KAG7093338.1"/>
    <property type="molecule type" value="Genomic_DNA"/>
</dbReference>
<sequence>MNNRNSMALVPRANILQRLLKLDAVRSSHYLPLANHSRRNPSLHSLSLKLLTLVVFVFGDPISEVVVSESWNYSFSRLHLCFLSWEELSPMEAFQLLKPVRRLAEESTSDWRKTRK</sequence>